<dbReference type="InterPro" id="IPR036691">
    <property type="entry name" value="Endo/exonu/phosph_ase_sf"/>
</dbReference>
<organism evidence="2 3">
    <name type="scientific">Acanthosepion pharaonis</name>
    <name type="common">Pharaoh cuttlefish</name>
    <name type="synonym">Sepia pharaonis</name>
    <dbReference type="NCBI Taxonomy" id="158019"/>
    <lineage>
        <taxon>Eukaryota</taxon>
        <taxon>Metazoa</taxon>
        <taxon>Spiralia</taxon>
        <taxon>Lophotrochozoa</taxon>
        <taxon>Mollusca</taxon>
        <taxon>Cephalopoda</taxon>
        <taxon>Coleoidea</taxon>
        <taxon>Decapodiformes</taxon>
        <taxon>Sepiida</taxon>
        <taxon>Sepiina</taxon>
        <taxon>Sepiidae</taxon>
        <taxon>Acanthosepion</taxon>
    </lineage>
</organism>
<dbReference type="EMBL" id="CAHIKZ030005501">
    <property type="protein sequence ID" value="CAE1327547.1"/>
    <property type="molecule type" value="Genomic_DNA"/>
</dbReference>
<dbReference type="AlphaFoldDB" id="A0A812ER29"/>
<dbReference type="SUPFAM" id="SSF56219">
    <property type="entry name" value="DNase I-like"/>
    <property type="match status" value="1"/>
</dbReference>
<reference evidence="2" key="1">
    <citation type="submission" date="2021-01" db="EMBL/GenBank/DDBJ databases">
        <authorList>
            <person name="Li R."/>
            <person name="Bekaert M."/>
        </authorList>
    </citation>
    <scope>NUCLEOTIDE SEQUENCE</scope>
    <source>
        <strain evidence="2">Farmed</strain>
    </source>
</reference>
<proteinExistence type="predicted"/>
<accession>A0A812ER29</accession>
<protein>
    <recommendedName>
        <fullName evidence="4">Endonuclease/exonuclease/phosphatase domain-containing protein</fullName>
    </recommendedName>
</protein>
<evidence type="ECO:0008006" key="4">
    <source>
        <dbReference type="Google" id="ProtNLM"/>
    </source>
</evidence>
<name>A0A812ER29_ACAPH</name>
<dbReference type="OrthoDB" id="6139000at2759"/>
<evidence type="ECO:0000313" key="2">
    <source>
        <dbReference type="EMBL" id="CAE1327547.1"/>
    </source>
</evidence>
<sequence length="491" mass="55940">MRPILADDIQQIDDARKNAVIDRELSKLGIDIAFLQETRLAEAGLPQDDPRQHGIGFAVKNSLIPAIVPPTGRSERILALHLLTSTSFANVLCIYAPTLCATSEVRDHFYEAIDEISSYPNTEGLYLLGDISVRVEADCDTWPSCLDRQGISKMNENRQRLCVTNTYFKFKERHKVSWRHPRSRHWHQLDLVITRRADLRSVLHTRSFHSADCDTDHSLVGCKVRLTAKEIHRSKTKGLSRIDTCRSNDPESSRRFQTTFSPKVDTSSFSATDIDSRWHHLRDVIYTSALTAFGKKDRQNADWYEAHGDEMQPASEAKRQALLAYKHNPCVNTRDVLRAARSRVQQTARCYYNDYYRHQNRHRPHSHQGGSAEVRGEGEVITDRGKQLERWVEHYLELYATRNMVTDAALDALPSLPVMEELDAPPSAEELGKAIDCLSCGRAPERDGIPSEVLKSGKPALLEHLHKLLCLCWEKGYVPRNMRESNICHPL</sequence>
<feature type="region of interest" description="Disordered" evidence="1">
    <location>
        <begin position="360"/>
        <end position="379"/>
    </location>
</feature>
<keyword evidence="3" id="KW-1185">Reference proteome</keyword>
<dbReference type="Gene3D" id="3.60.10.10">
    <property type="entry name" value="Endonuclease/exonuclease/phosphatase"/>
    <property type="match status" value="1"/>
</dbReference>
<evidence type="ECO:0000313" key="3">
    <source>
        <dbReference type="Proteomes" id="UP000597762"/>
    </source>
</evidence>
<evidence type="ECO:0000256" key="1">
    <source>
        <dbReference type="SAM" id="MobiDB-lite"/>
    </source>
</evidence>
<gene>
    <name evidence="2" type="ORF">SPHA_77008</name>
</gene>
<comment type="caution">
    <text evidence="2">The sequence shown here is derived from an EMBL/GenBank/DDBJ whole genome shotgun (WGS) entry which is preliminary data.</text>
</comment>
<dbReference type="Proteomes" id="UP000597762">
    <property type="component" value="Unassembled WGS sequence"/>
</dbReference>